<dbReference type="GO" id="GO:0016020">
    <property type="term" value="C:membrane"/>
    <property type="evidence" value="ECO:0007669"/>
    <property type="project" value="InterPro"/>
</dbReference>
<evidence type="ECO:0000256" key="6">
    <source>
        <dbReference type="ARBA" id="ARBA00022989"/>
    </source>
</evidence>
<feature type="transmembrane region" description="Helical" evidence="8">
    <location>
        <begin position="26"/>
        <end position="51"/>
    </location>
</feature>
<dbReference type="EMBL" id="ABWN01000026">
    <property type="protein sequence ID" value="EFF68757.1"/>
    <property type="molecule type" value="Genomic_DNA"/>
</dbReference>
<keyword evidence="4 8" id="KW-0812">Transmembrane</keyword>
<evidence type="ECO:0000256" key="2">
    <source>
        <dbReference type="ARBA" id="ARBA00022654"/>
    </source>
</evidence>
<keyword evidence="1" id="KW-1003">Cell membrane</keyword>
<organism evidence="9 10">
    <name type="scientific">Eshraghiella crossota DSM 2876</name>
    <dbReference type="NCBI Taxonomy" id="511680"/>
    <lineage>
        <taxon>Bacteria</taxon>
        <taxon>Bacillati</taxon>
        <taxon>Bacillota</taxon>
        <taxon>Clostridia</taxon>
        <taxon>Lachnospirales</taxon>
        <taxon>Lachnospiraceae</taxon>
        <taxon>Eshraghiella</taxon>
    </lineage>
</organism>
<gene>
    <name evidence="9" type="ORF">BUTYVIB_01121</name>
</gene>
<dbReference type="Proteomes" id="UP000006238">
    <property type="component" value="Unassembled WGS sequence"/>
</dbReference>
<reference evidence="9 10" key="1">
    <citation type="submission" date="2010-02" db="EMBL/GenBank/DDBJ databases">
        <authorList>
            <person name="Weinstock G."/>
            <person name="Sodergren E."/>
            <person name="Clifton S."/>
            <person name="Fulton L."/>
            <person name="Fulton B."/>
            <person name="Courtney L."/>
            <person name="Fronick C."/>
            <person name="Harrison M."/>
            <person name="Strong C."/>
            <person name="Farmer C."/>
            <person name="Delahaunty K."/>
            <person name="Markovic C."/>
            <person name="Hall O."/>
            <person name="Minx P."/>
            <person name="Tomlinson C."/>
            <person name="Mitreva M."/>
            <person name="Nelson J."/>
            <person name="Hou S."/>
            <person name="Wollam A."/>
            <person name="Pepin K.H."/>
            <person name="Johnson M."/>
            <person name="Bhonagiri V."/>
            <person name="Zhang X."/>
            <person name="Suruliraj S."/>
            <person name="Warren W."/>
            <person name="Chinwalla A."/>
            <person name="Mardis E.R."/>
            <person name="Wilson R.K."/>
        </authorList>
    </citation>
    <scope>NUCLEOTIDE SEQUENCE [LARGE SCALE GENOMIC DNA]</scope>
    <source>
        <strain evidence="9 10">DSM 2876</strain>
    </source>
</reference>
<sequence>MVRLFLDKIGKIITKNMILTDEDYEVYIYVFEYIFQNIIFWTCAITIGVVCRKVKEMLVFLLVFIPLRKTSGGVHAGTVDVCLLFSVLIYFINIYIPELWNISFTVGKILEITLATMIVILSPVDCANLKLDQERKKKKKIFTGILSIFYTSISTIFYFYTETKVTSNIVVCYTTILLLLLIGIEKNKKVLCESNFQRESKKI</sequence>
<keyword evidence="7 8" id="KW-0472">Membrane</keyword>
<dbReference type="SMART" id="SM00793">
    <property type="entry name" value="AgrB"/>
    <property type="match status" value="1"/>
</dbReference>
<feature type="transmembrane region" description="Helical" evidence="8">
    <location>
        <begin position="102"/>
        <end position="121"/>
    </location>
</feature>
<proteinExistence type="predicted"/>
<dbReference type="GeneID" id="98918989"/>
<keyword evidence="6 8" id="KW-1133">Transmembrane helix</keyword>
<protein>
    <recommendedName>
        <fullName evidence="11">Accessory protein regulator protein B</fullName>
    </recommendedName>
</protein>
<feature type="transmembrane region" description="Helical" evidence="8">
    <location>
        <begin position="72"/>
        <end position="96"/>
    </location>
</feature>
<evidence type="ECO:0000256" key="1">
    <source>
        <dbReference type="ARBA" id="ARBA00022475"/>
    </source>
</evidence>
<dbReference type="InterPro" id="IPR006741">
    <property type="entry name" value="AgrB"/>
</dbReference>
<feature type="transmembrane region" description="Helical" evidence="8">
    <location>
        <begin position="166"/>
        <end position="184"/>
    </location>
</feature>
<evidence type="ECO:0000313" key="9">
    <source>
        <dbReference type="EMBL" id="EFF68757.1"/>
    </source>
</evidence>
<dbReference type="GO" id="GO:0006508">
    <property type="term" value="P:proteolysis"/>
    <property type="evidence" value="ECO:0007669"/>
    <property type="project" value="UniProtKB-KW"/>
</dbReference>
<dbReference type="eggNOG" id="COG4512">
    <property type="taxonomic scope" value="Bacteria"/>
</dbReference>
<dbReference type="GO" id="GO:0008233">
    <property type="term" value="F:peptidase activity"/>
    <property type="evidence" value="ECO:0007669"/>
    <property type="project" value="UniProtKB-KW"/>
</dbReference>
<dbReference type="RefSeq" id="WP_005602449.1">
    <property type="nucleotide sequence ID" value="NZ_GG663522.1"/>
</dbReference>
<name>D4RZ56_9FIRM</name>
<keyword evidence="5" id="KW-0378">Hydrolase</keyword>
<evidence type="ECO:0000256" key="4">
    <source>
        <dbReference type="ARBA" id="ARBA00022692"/>
    </source>
</evidence>
<dbReference type="AlphaFoldDB" id="D4RZ56"/>
<evidence type="ECO:0000256" key="5">
    <source>
        <dbReference type="ARBA" id="ARBA00022801"/>
    </source>
</evidence>
<accession>D4RZ56</accession>
<dbReference type="GO" id="GO:0009372">
    <property type="term" value="P:quorum sensing"/>
    <property type="evidence" value="ECO:0007669"/>
    <property type="project" value="UniProtKB-KW"/>
</dbReference>
<evidence type="ECO:0000313" key="10">
    <source>
        <dbReference type="Proteomes" id="UP000006238"/>
    </source>
</evidence>
<evidence type="ECO:0000256" key="8">
    <source>
        <dbReference type="SAM" id="Phobius"/>
    </source>
</evidence>
<keyword evidence="3" id="KW-0645">Protease</keyword>
<comment type="caution">
    <text evidence="9">The sequence shown here is derived from an EMBL/GenBank/DDBJ whole genome shotgun (WGS) entry which is preliminary data.</text>
</comment>
<feature type="transmembrane region" description="Helical" evidence="8">
    <location>
        <begin position="141"/>
        <end position="160"/>
    </location>
</feature>
<keyword evidence="10" id="KW-1185">Reference proteome</keyword>
<dbReference type="HOGENOM" id="CLU_098969_1_2_9"/>
<evidence type="ECO:0008006" key="11">
    <source>
        <dbReference type="Google" id="ProtNLM"/>
    </source>
</evidence>
<evidence type="ECO:0000256" key="7">
    <source>
        <dbReference type="ARBA" id="ARBA00023136"/>
    </source>
</evidence>
<dbReference type="Pfam" id="PF04647">
    <property type="entry name" value="AgrB"/>
    <property type="match status" value="1"/>
</dbReference>
<evidence type="ECO:0000256" key="3">
    <source>
        <dbReference type="ARBA" id="ARBA00022670"/>
    </source>
</evidence>
<keyword evidence="2" id="KW-0673">Quorum sensing</keyword>